<dbReference type="Gene3D" id="1.25.40.410">
    <property type="match status" value="1"/>
</dbReference>
<dbReference type="Pfam" id="PF20422">
    <property type="entry name" value="DHR-2_Lobe_B"/>
    <property type="match status" value="1"/>
</dbReference>
<dbReference type="HOGENOM" id="CLU_000624_1_0_1"/>
<dbReference type="Gene3D" id="1.20.58.740">
    <property type="match status" value="1"/>
</dbReference>
<sequence length="1734" mass="203062">MDNQSFQTKSRSSIFSSFGEDGGSTYASDLSKPYSVEKYIRLSVQEHIEYWKVTSKAALVHDRFKDYLQFPQNILQIYHIEKELSFTPNFQKNDNEIPFYQKSLMNYFETKFWVTLRRKIGMYRAHPNMREKLGSADSKFENLVFEIDEKNSKDFNIINEFENLAFKSITEDFDLTFFDIDFSMWNKSLIKHHIPSLFCVYNDPDLHAFPELENNMLSEHEETDIDVNRRPSFVIDVSGLRTKIGLLEIFRISTYLYDFSQGRRVTETIYTLIIPDKLTSTFGHEYDTLLKRFVFNLPVSNCELCLIFKVDKILESDFNAVIDKYVNPKAKYDESFGSRLCSITSSQIWQSFGWSYYLVSEVVREKDQKRELPIFRIQNDRNFNTYLREVLSEVNVGGFNNKHNKKYPEAFIDITSRLLENEKLIKEQSSNTVNCHLFKHINFNEKLPVLSYEVGLLPEKVVNDYEFKNLMYVYIHEVDLRKAMGRARNIMCKIEHIRDGKAQKTIFRNDGIADWAEFSISTVTYHNKYPNFSDEIKIFLNPEVNDEEHILFTFYHVSCKSRLNNVKSEHEIVGYSYLKLKNTEMNGVIEDGQYEIPVASELANDYLNLETHPYMKWLDSKRPLLKVSIKLDSSFLTQNNKIGDFFGWFSNRIPGDSLIEKSGIQKIDSLKNTDSFDLLKFMIPILEALIFIICESACKELQYSAFLGICMLVSKIQKDPQLKHTENLERYVQLYFRINISWKFKYHYEIIKLWREMLLECNPLHKEYIISSWFVFETVLKSMIQFLDYKKESTINKEDQFISELCLLVPELTQEILRRCVSGFGAARQLNDGLAQFLTNCFSVLPRSIIYELVSQHIIELSEKDKESLYFLKYDFIKTICSSEVFIVLSLPLQVYSDIKFCEIENVPKEFWKRYYLPGHVVHEVLRDITHTSQEVRLKALSTFKDLLCKIEFDDRYQDREWKQRISLMFFPFATEICQFHAYVIDPANFNESERKLISLIVFHILNNISLNILVDWLYSNDPQHNKLFNFCEILAFANTVFQKILEEKFIASSHSLKSTATEAKKYIEDLFKSNAPGQSLREIRETLKQKSNTCRNILFNTLVTRKHASINSTQTVYNLRNVKREVKLEGWTSYKMCCISINVFLALNKETINDKNDLVIIGRIPINPLSLNQSIDALLVLFDAIKIFIQKCTSLNVSVQNKAISLLYLMLKMNMRITGKNFNKVKIQMTLALYNLKPGTKFSTTLDKLRILAENDPKQISVFFKEEIIQFSDILKQVVKDSVKLDEFANDYYNLADVYYSLANCHVGTPDLRLLTFLDLSLLHERNSFFCEAAIAKLHCCALIAEYLNRTCAQYTKPKGSKDFTILFPFIDESICFSDELNFEEDGICQNDHFSESNLIAMLESASSLFSQAGMFEVAFEIFKIVLHLYEKNHDNQNLMKTHGLLKDLFENLIKAEKISKRCFGSFYYIHFYCPFYPTLHDKEYIFRQKPFTTLATFCEYIEGYYLNLNNHKVKILKGRKFEESEMDDGCIYLGINYVDPIPKKKAHNKYYDYNDFFIDSFIYEVPYTLSGKSHGTISSQCKKKIYLKTNVPFPFCSSRLTIESKNEVNMEPIDVAIEAIKLRCDKLSKILDSTVVNIKTLQMVLQGSVRLQVNAGPLEIAKVFLDHTQRDFYPTEKITELQSLFEKFTQVCERAIKLNRMMIKHDQLEYQADLEKGYNELSETLAQYIKSK</sequence>
<dbReference type="GO" id="GO:0005085">
    <property type="term" value="F:guanyl-nucleotide exchange factor activity"/>
    <property type="evidence" value="ECO:0007669"/>
    <property type="project" value="UniProtKB-KW"/>
</dbReference>
<protein>
    <submittedName>
        <fullName evidence="5">GTP-GDP exchange factor domain-containing protein</fullName>
    </submittedName>
</protein>
<evidence type="ECO:0000313" key="5">
    <source>
        <dbReference type="EMBL" id="EPZ34409.1"/>
    </source>
</evidence>
<feature type="domain" description="DOCKER" evidence="4">
    <location>
        <begin position="1305"/>
        <end position="1734"/>
    </location>
</feature>
<evidence type="ECO:0000259" key="4">
    <source>
        <dbReference type="PROSITE" id="PS51651"/>
    </source>
</evidence>
<dbReference type="InterPro" id="IPR035892">
    <property type="entry name" value="C2_domain_sf"/>
</dbReference>
<evidence type="ECO:0000256" key="2">
    <source>
        <dbReference type="PROSITE-ProRule" id="PRU00983"/>
    </source>
</evidence>
<dbReference type="STRING" id="988480.A0A075B0C7"/>
<dbReference type="Pfam" id="PF20421">
    <property type="entry name" value="DHR-2_Lobe_C"/>
    <property type="match status" value="1"/>
</dbReference>
<dbReference type="PROSITE" id="PS51651">
    <property type="entry name" value="DOCKER"/>
    <property type="match status" value="1"/>
</dbReference>
<dbReference type="InterPro" id="IPR043161">
    <property type="entry name" value="DOCK_C_lobe_A"/>
</dbReference>
<dbReference type="Pfam" id="PF14429">
    <property type="entry name" value="DOCK-C2"/>
    <property type="match status" value="1"/>
</dbReference>
<feature type="domain" description="C2 DOCK-type" evidence="3">
    <location>
        <begin position="468"/>
        <end position="632"/>
    </location>
</feature>
<dbReference type="EMBL" id="KE560959">
    <property type="protein sequence ID" value="EPZ34409.1"/>
    <property type="molecule type" value="Genomic_DNA"/>
</dbReference>
<comment type="similarity">
    <text evidence="2">Belongs to the DOCK family.</text>
</comment>
<dbReference type="OrthoDB" id="47328at2759"/>
<keyword evidence="6" id="KW-1185">Reference proteome</keyword>
<dbReference type="PANTHER" id="PTHR23317:SF76">
    <property type="entry name" value="LD20667P"/>
    <property type="match status" value="1"/>
</dbReference>
<gene>
    <name evidence="5" type="ORF">O9G_000596</name>
</gene>
<dbReference type="PANTHER" id="PTHR23317">
    <property type="entry name" value="DEDICATOR OF CYTOKINESIS DOCK"/>
    <property type="match status" value="1"/>
</dbReference>
<proteinExistence type="inferred from homology"/>
<organism evidence="5 6">
    <name type="scientific">Rozella allomycis (strain CSF55)</name>
    <dbReference type="NCBI Taxonomy" id="988480"/>
    <lineage>
        <taxon>Eukaryota</taxon>
        <taxon>Fungi</taxon>
        <taxon>Fungi incertae sedis</taxon>
        <taxon>Cryptomycota</taxon>
        <taxon>Cryptomycota incertae sedis</taxon>
        <taxon>Rozella</taxon>
    </lineage>
</organism>
<accession>A0A075B0C7</accession>
<evidence type="ECO:0000313" key="6">
    <source>
        <dbReference type="Proteomes" id="UP000030755"/>
    </source>
</evidence>
<keyword evidence="1" id="KW-0344">Guanine-nucleotide releasing factor</keyword>
<name>A0A075B0C7_ROZAC</name>
<dbReference type="GO" id="GO:0007264">
    <property type="term" value="P:small GTPase-mediated signal transduction"/>
    <property type="evidence" value="ECO:0007669"/>
    <property type="project" value="InterPro"/>
</dbReference>
<dbReference type="OMA" id="ICESACK"/>
<dbReference type="InterPro" id="IPR046770">
    <property type="entry name" value="DOCKER_Lobe_B"/>
</dbReference>
<dbReference type="InterPro" id="IPR026791">
    <property type="entry name" value="DOCK"/>
</dbReference>
<evidence type="ECO:0000256" key="1">
    <source>
        <dbReference type="ARBA" id="ARBA00022658"/>
    </source>
</evidence>
<evidence type="ECO:0000259" key="3">
    <source>
        <dbReference type="PROSITE" id="PS51650"/>
    </source>
</evidence>
<dbReference type="InterPro" id="IPR046773">
    <property type="entry name" value="DOCKER_Lobe_C"/>
</dbReference>
<dbReference type="InterPro" id="IPR046769">
    <property type="entry name" value="DOCKER_Lobe_A"/>
</dbReference>
<dbReference type="InterPro" id="IPR043162">
    <property type="entry name" value="DOCK_C_lobe_C"/>
</dbReference>
<dbReference type="PROSITE" id="PS51650">
    <property type="entry name" value="C2_DOCK"/>
    <property type="match status" value="1"/>
</dbReference>
<reference evidence="5 6" key="1">
    <citation type="journal article" date="2013" name="Curr. Biol.">
        <title>Shared signatures of parasitism and phylogenomics unite Cryptomycota and microsporidia.</title>
        <authorList>
            <person name="James T.Y."/>
            <person name="Pelin A."/>
            <person name="Bonen L."/>
            <person name="Ahrendt S."/>
            <person name="Sain D."/>
            <person name="Corradi N."/>
            <person name="Stajich J.E."/>
        </authorList>
    </citation>
    <scope>NUCLEOTIDE SEQUENCE [LARGE SCALE GENOMIC DNA]</scope>
    <source>
        <strain evidence="5 6">CSF55</strain>
    </source>
</reference>
<dbReference type="Gene3D" id="2.60.40.150">
    <property type="entry name" value="C2 domain"/>
    <property type="match status" value="1"/>
</dbReference>
<dbReference type="Pfam" id="PF06920">
    <property type="entry name" value="DHR-2_Lobe_A"/>
    <property type="match status" value="1"/>
</dbReference>
<dbReference type="InterPro" id="IPR027357">
    <property type="entry name" value="DOCKER_dom"/>
</dbReference>
<dbReference type="InterPro" id="IPR027007">
    <property type="entry name" value="C2_DOCK-type_domain"/>
</dbReference>
<dbReference type="Proteomes" id="UP000030755">
    <property type="component" value="Unassembled WGS sequence"/>
</dbReference>